<accession>A0A975A363</accession>
<evidence type="ECO:0000256" key="3">
    <source>
        <dbReference type="ARBA" id="ARBA00026073"/>
    </source>
</evidence>
<protein>
    <recommendedName>
        <fullName evidence="1">DNA-directed DNA polymerase</fullName>
        <ecNumber evidence="1">2.7.7.7</ecNumber>
    </recommendedName>
</protein>
<dbReference type="NCBIfam" id="TIGR00573">
    <property type="entry name" value="dnaq"/>
    <property type="match status" value="1"/>
</dbReference>
<dbReference type="EC" id="2.7.7.7" evidence="1"/>
<dbReference type="GO" id="GO:0008408">
    <property type="term" value="F:3'-5' exonuclease activity"/>
    <property type="evidence" value="ECO:0007669"/>
    <property type="project" value="TreeGrafter"/>
</dbReference>
<dbReference type="SMART" id="SM00479">
    <property type="entry name" value="EXOIII"/>
    <property type="match status" value="1"/>
</dbReference>
<sequence>MNKIFLDIETTGLNPLKGDKIIEISCLKLINFKKLYFHHYLNPEKKISIGAYNIHGIDDSFLKNKKKFKDILFQFLNFIKNSKIIIHNAKFDLTFINSELNYLNFKNLNNYCYKIIDTLKISRNFYKKKNSLENICKRFNIDYSKRIKHSAFIDSYLLYKIYFKLILKIKKIKIINLKFKNKEKYFSNSNNVFKKSNKKESKLNNFFLKII</sequence>
<dbReference type="GO" id="GO:0003677">
    <property type="term" value="F:DNA binding"/>
    <property type="evidence" value="ECO:0007669"/>
    <property type="project" value="InterPro"/>
</dbReference>
<evidence type="ECO:0000313" key="7">
    <source>
        <dbReference type="Proteomes" id="UP000663075"/>
    </source>
</evidence>
<organism evidence="6 7">
    <name type="scientific">Candidatus Nasuia deltocephalincola</name>
    <dbReference type="NCBI Taxonomy" id="1160784"/>
    <lineage>
        <taxon>Bacteria</taxon>
        <taxon>Pseudomonadati</taxon>
        <taxon>Pseudomonadota</taxon>
        <taxon>Betaproteobacteria</taxon>
        <taxon>Candidatus Nasuia</taxon>
    </lineage>
</organism>
<evidence type="ECO:0000313" key="6">
    <source>
        <dbReference type="EMBL" id="QSF25310.1"/>
    </source>
</evidence>
<proteinExistence type="predicted"/>
<comment type="catalytic activity">
    <reaction evidence="4">
        <text>DNA(n) + a 2'-deoxyribonucleoside 5'-triphosphate = DNA(n+1) + diphosphate</text>
        <dbReference type="Rhea" id="RHEA:22508"/>
        <dbReference type="Rhea" id="RHEA-COMP:17339"/>
        <dbReference type="Rhea" id="RHEA-COMP:17340"/>
        <dbReference type="ChEBI" id="CHEBI:33019"/>
        <dbReference type="ChEBI" id="CHEBI:61560"/>
        <dbReference type="ChEBI" id="CHEBI:173112"/>
        <dbReference type="EC" id="2.7.7.7"/>
    </reaction>
</comment>
<gene>
    <name evidence="6" type="ORF">CU086_00505</name>
</gene>
<dbReference type="InterPro" id="IPR012337">
    <property type="entry name" value="RNaseH-like_sf"/>
</dbReference>
<dbReference type="GO" id="GO:0003887">
    <property type="term" value="F:DNA-directed DNA polymerase activity"/>
    <property type="evidence" value="ECO:0007669"/>
    <property type="project" value="UniProtKB-EC"/>
</dbReference>
<reference evidence="6" key="1">
    <citation type="submission" date="2017-11" db="EMBL/GenBank/DDBJ databases">
        <authorList>
            <person name="Jian Z."/>
        </authorList>
    </citation>
    <scope>NUCLEOTIDE SEQUENCE</scope>
    <source>
        <strain evidence="6">YC</strain>
    </source>
</reference>
<comment type="subunit">
    <text evidence="3">DNA polymerase III contains a core (composed of alpha, epsilon and theta chains) that associates with a tau subunit. This core dimerizes to form the POLIII' complex. PolIII' associates with the gamma complex (composed of gamma, delta, delta', psi and chi chains) and with the beta chain to form the complete DNA polymerase III complex.</text>
</comment>
<evidence type="ECO:0000256" key="4">
    <source>
        <dbReference type="ARBA" id="ARBA00049244"/>
    </source>
</evidence>
<dbReference type="PANTHER" id="PTHR30231:SF41">
    <property type="entry name" value="DNA POLYMERASE III SUBUNIT EPSILON"/>
    <property type="match status" value="1"/>
</dbReference>
<dbReference type="Pfam" id="PF00929">
    <property type="entry name" value="RNase_T"/>
    <property type="match status" value="1"/>
</dbReference>
<dbReference type="InterPro" id="IPR013520">
    <property type="entry name" value="Ribonucl_H"/>
</dbReference>
<evidence type="ECO:0000256" key="1">
    <source>
        <dbReference type="ARBA" id="ARBA00012417"/>
    </source>
</evidence>
<dbReference type="GO" id="GO:0005829">
    <property type="term" value="C:cytosol"/>
    <property type="evidence" value="ECO:0007669"/>
    <property type="project" value="TreeGrafter"/>
</dbReference>
<dbReference type="PANTHER" id="PTHR30231">
    <property type="entry name" value="DNA POLYMERASE III SUBUNIT EPSILON"/>
    <property type="match status" value="1"/>
</dbReference>
<dbReference type="InterPro" id="IPR006054">
    <property type="entry name" value="DnaQ"/>
</dbReference>
<comment type="function">
    <text evidence="2">DNA polymerase III is a complex, multichain enzyme responsible for most of the replicative synthesis in bacteria. The epsilon subunit contain the editing function and is a proofreading 3'-5' exonuclease.</text>
</comment>
<dbReference type="EMBL" id="CP024850">
    <property type="protein sequence ID" value="QSF25310.1"/>
    <property type="molecule type" value="Genomic_DNA"/>
</dbReference>
<dbReference type="InterPro" id="IPR036397">
    <property type="entry name" value="RNaseH_sf"/>
</dbReference>
<dbReference type="FunFam" id="3.30.420.10:FF:000045">
    <property type="entry name" value="3'-5' exonuclease DinG"/>
    <property type="match status" value="1"/>
</dbReference>
<evidence type="ECO:0000256" key="2">
    <source>
        <dbReference type="ARBA" id="ARBA00025483"/>
    </source>
</evidence>
<dbReference type="SUPFAM" id="SSF53098">
    <property type="entry name" value="Ribonuclease H-like"/>
    <property type="match status" value="1"/>
</dbReference>
<evidence type="ECO:0000259" key="5">
    <source>
        <dbReference type="SMART" id="SM00479"/>
    </source>
</evidence>
<dbReference type="GO" id="GO:0045004">
    <property type="term" value="P:DNA replication proofreading"/>
    <property type="evidence" value="ECO:0007669"/>
    <property type="project" value="TreeGrafter"/>
</dbReference>
<name>A0A975A363_9PROT</name>
<dbReference type="AlphaFoldDB" id="A0A975A363"/>
<keyword evidence="7" id="KW-1185">Reference proteome</keyword>
<dbReference type="Proteomes" id="UP000663075">
    <property type="component" value="Chromosome"/>
</dbReference>
<dbReference type="Gene3D" id="3.30.420.10">
    <property type="entry name" value="Ribonuclease H-like superfamily/Ribonuclease H"/>
    <property type="match status" value="1"/>
</dbReference>
<feature type="domain" description="Exonuclease" evidence="5">
    <location>
        <begin position="2"/>
        <end position="171"/>
    </location>
</feature>